<organism evidence="1 2">
    <name type="scientific">Salipiger marinus</name>
    <dbReference type="NCBI Taxonomy" id="555512"/>
    <lineage>
        <taxon>Bacteria</taxon>
        <taxon>Pseudomonadati</taxon>
        <taxon>Pseudomonadota</taxon>
        <taxon>Alphaproteobacteria</taxon>
        <taxon>Rhodobacterales</taxon>
        <taxon>Roseobacteraceae</taxon>
        <taxon>Salipiger</taxon>
    </lineage>
</organism>
<proteinExistence type="predicted"/>
<evidence type="ECO:0000313" key="2">
    <source>
        <dbReference type="Proteomes" id="UP000199093"/>
    </source>
</evidence>
<accession>A0A1G8S0I5</accession>
<name>A0A1G8S0I5_9RHOB</name>
<gene>
    <name evidence="1" type="ORF">SAMN04487993_102275</name>
</gene>
<dbReference type="EMBL" id="FNEJ01000022">
    <property type="protein sequence ID" value="SDJ22764.1"/>
    <property type="molecule type" value="Genomic_DNA"/>
</dbReference>
<reference evidence="2" key="1">
    <citation type="submission" date="2016-10" db="EMBL/GenBank/DDBJ databases">
        <authorList>
            <person name="Varghese N."/>
            <person name="Submissions S."/>
        </authorList>
    </citation>
    <scope>NUCLEOTIDE SEQUENCE [LARGE SCALE GENOMIC DNA]</scope>
    <source>
        <strain evidence="2">DSM 26424</strain>
    </source>
</reference>
<dbReference type="Proteomes" id="UP000199093">
    <property type="component" value="Unassembled WGS sequence"/>
</dbReference>
<protein>
    <submittedName>
        <fullName evidence="1">Uncharacterized protein</fullName>
    </submittedName>
</protein>
<sequence length="134" mass="14357">MSRQIILTFTSHRGRRFPVELFTPDTPFAEEGAVYLYLRLPAGRAVQAQILHVGATAALGRQIAQDRQSGLLARVAALGFDTVGAVALARPSERAQIAQEFIQSWHPPCNDGHGALAGLMGLPAPLPRLPGPRA</sequence>
<dbReference type="OrthoDB" id="7856170at2"/>
<dbReference type="RefSeq" id="WP_089850523.1">
    <property type="nucleotide sequence ID" value="NZ_FNEJ01000022.1"/>
</dbReference>
<keyword evidence="2" id="KW-1185">Reference proteome</keyword>
<dbReference type="AlphaFoldDB" id="A0A1G8S0I5"/>
<evidence type="ECO:0000313" key="1">
    <source>
        <dbReference type="EMBL" id="SDJ22764.1"/>
    </source>
</evidence>